<gene>
    <name evidence="7" type="ORF">CR513_25116</name>
</gene>
<organism evidence="7 8">
    <name type="scientific">Mucuna pruriens</name>
    <name type="common">Velvet bean</name>
    <name type="synonym">Dolichos pruriens</name>
    <dbReference type="NCBI Taxonomy" id="157652"/>
    <lineage>
        <taxon>Eukaryota</taxon>
        <taxon>Viridiplantae</taxon>
        <taxon>Streptophyta</taxon>
        <taxon>Embryophyta</taxon>
        <taxon>Tracheophyta</taxon>
        <taxon>Spermatophyta</taxon>
        <taxon>Magnoliopsida</taxon>
        <taxon>eudicotyledons</taxon>
        <taxon>Gunneridae</taxon>
        <taxon>Pentapetalae</taxon>
        <taxon>rosids</taxon>
        <taxon>fabids</taxon>
        <taxon>Fabales</taxon>
        <taxon>Fabaceae</taxon>
        <taxon>Papilionoideae</taxon>
        <taxon>50 kb inversion clade</taxon>
        <taxon>NPAAA clade</taxon>
        <taxon>indigoferoid/millettioid clade</taxon>
        <taxon>Phaseoleae</taxon>
        <taxon>Mucuna</taxon>
    </lineage>
</organism>
<dbReference type="PANTHER" id="PTHR31585:SF0">
    <property type="entry name" value="FOLATE-BIOPTERIN TRANSPORTER 1, CHLOROPLASTIC"/>
    <property type="match status" value="1"/>
</dbReference>
<comment type="subcellular location">
    <subcellularLocation>
        <location evidence="1">Membrane</location>
        <topology evidence="1">Multi-pass membrane protein</topology>
    </subcellularLocation>
</comment>
<dbReference type="OrthoDB" id="1934014at2759"/>
<dbReference type="GO" id="GO:0016020">
    <property type="term" value="C:membrane"/>
    <property type="evidence" value="ECO:0007669"/>
    <property type="project" value="UniProtKB-SubCell"/>
</dbReference>
<dbReference type="InterPro" id="IPR039309">
    <property type="entry name" value="BT1"/>
</dbReference>
<evidence type="ECO:0000256" key="4">
    <source>
        <dbReference type="ARBA" id="ARBA00022989"/>
    </source>
</evidence>
<evidence type="ECO:0000313" key="7">
    <source>
        <dbReference type="EMBL" id="RDX92709.1"/>
    </source>
</evidence>
<keyword evidence="8" id="KW-1185">Reference proteome</keyword>
<evidence type="ECO:0000256" key="6">
    <source>
        <dbReference type="SAM" id="Phobius"/>
    </source>
</evidence>
<feature type="transmembrane region" description="Helical" evidence="6">
    <location>
        <begin position="15"/>
        <end position="36"/>
    </location>
</feature>
<dbReference type="PANTHER" id="PTHR31585">
    <property type="entry name" value="FOLATE-BIOPTERIN TRANSPORTER 1, CHLOROPLASTIC"/>
    <property type="match status" value="1"/>
</dbReference>
<accession>A0A371GQ83</accession>
<comment type="caution">
    <text evidence="7">The sequence shown here is derived from an EMBL/GenBank/DDBJ whole genome shotgun (WGS) entry which is preliminary data.</text>
</comment>
<dbReference type="Pfam" id="PF03092">
    <property type="entry name" value="BT1"/>
    <property type="match status" value="1"/>
</dbReference>
<dbReference type="EMBL" id="QJKJ01004802">
    <property type="protein sequence ID" value="RDX92709.1"/>
    <property type="molecule type" value="Genomic_DNA"/>
</dbReference>
<sequence>MFGISDEWFAIDDSLILIVLSQTFFVLIFVLATRLCPEGMEAILFATLISIYNGESVVGASKCGFQKVGLSFACQEISLWLMGNKLFFFQHVESL</sequence>
<feature type="non-terminal residue" evidence="7">
    <location>
        <position position="95"/>
    </location>
</feature>
<protein>
    <submittedName>
        <fullName evidence="7">Folate-biopterin transporter 1, chloroplastic</fullName>
    </submittedName>
</protein>
<evidence type="ECO:0000313" key="8">
    <source>
        <dbReference type="Proteomes" id="UP000257109"/>
    </source>
</evidence>
<keyword evidence="2" id="KW-0813">Transport</keyword>
<dbReference type="Proteomes" id="UP000257109">
    <property type="component" value="Unassembled WGS sequence"/>
</dbReference>
<evidence type="ECO:0000256" key="1">
    <source>
        <dbReference type="ARBA" id="ARBA00004141"/>
    </source>
</evidence>
<keyword evidence="5 6" id="KW-0472">Membrane</keyword>
<keyword evidence="3 6" id="KW-0812">Transmembrane</keyword>
<name>A0A371GQ83_MUCPR</name>
<feature type="non-terminal residue" evidence="7">
    <location>
        <position position="1"/>
    </location>
</feature>
<keyword evidence="4 6" id="KW-1133">Transmembrane helix</keyword>
<evidence type="ECO:0000256" key="5">
    <source>
        <dbReference type="ARBA" id="ARBA00023136"/>
    </source>
</evidence>
<dbReference type="STRING" id="157652.A0A371GQ83"/>
<proteinExistence type="predicted"/>
<evidence type="ECO:0000256" key="3">
    <source>
        <dbReference type="ARBA" id="ARBA00022692"/>
    </source>
</evidence>
<evidence type="ECO:0000256" key="2">
    <source>
        <dbReference type="ARBA" id="ARBA00022448"/>
    </source>
</evidence>
<dbReference type="AlphaFoldDB" id="A0A371GQ83"/>
<reference evidence="7" key="1">
    <citation type="submission" date="2018-05" db="EMBL/GenBank/DDBJ databases">
        <title>Draft genome of Mucuna pruriens seed.</title>
        <authorList>
            <person name="Nnadi N.E."/>
            <person name="Vos R."/>
            <person name="Hasami M.H."/>
            <person name="Devisetty U.K."/>
            <person name="Aguiy J.C."/>
        </authorList>
    </citation>
    <scope>NUCLEOTIDE SEQUENCE [LARGE SCALE GENOMIC DNA]</scope>
    <source>
        <strain evidence="7">JCA_2017</strain>
    </source>
</reference>